<dbReference type="GO" id="GO:0005737">
    <property type="term" value="C:cytoplasm"/>
    <property type="evidence" value="ECO:0007669"/>
    <property type="project" value="TreeGrafter"/>
</dbReference>
<dbReference type="GO" id="GO:0016477">
    <property type="term" value="P:cell migration"/>
    <property type="evidence" value="ECO:0007669"/>
    <property type="project" value="TreeGrafter"/>
</dbReference>
<protein>
    <recommendedName>
        <fullName evidence="1">DUF7910 domain-containing protein</fullName>
    </recommendedName>
</protein>
<dbReference type="InterPro" id="IPR010431">
    <property type="entry name" value="Fascin"/>
</dbReference>
<dbReference type="InterPro" id="IPR008999">
    <property type="entry name" value="Actin-crosslinking"/>
</dbReference>
<dbReference type="GO" id="GO:0015629">
    <property type="term" value="C:actin cytoskeleton"/>
    <property type="evidence" value="ECO:0007669"/>
    <property type="project" value="TreeGrafter"/>
</dbReference>
<dbReference type="GO" id="GO:0051017">
    <property type="term" value="P:actin filament bundle assembly"/>
    <property type="evidence" value="ECO:0007669"/>
    <property type="project" value="TreeGrafter"/>
</dbReference>
<dbReference type="Pfam" id="PF25490">
    <property type="entry name" value="DUF7910"/>
    <property type="match status" value="1"/>
</dbReference>
<organism evidence="2 3">
    <name type="scientific">Anisodus tanguticus</name>
    <dbReference type="NCBI Taxonomy" id="243964"/>
    <lineage>
        <taxon>Eukaryota</taxon>
        <taxon>Viridiplantae</taxon>
        <taxon>Streptophyta</taxon>
        <taxon>Embryophyta</taxon>
        <taxon>Tracheophyta</taxon>
        <taxon>Spermatophyta</taxon>
        <taxon>Magnoliopsida</taxon>
        <taxon>eudicotyledons</taxon>
        <taxon>Gunneridae</taxon>
        <taxon>Pentapetalae</taxon>
        <taxon>asterids</taxon>
        <taxon>lamiids</taxon>
        <taxon>Solanales</taxon>
        <taxon>Solanaceae</taxon>
        <taxon>Solanoideae</taxon>
        <taxon>Hyoscyameae</taxon>
        <taxon>Anisodus</taxon>
    </lineage>
</organism>
<comment type="caution">
    <text evidence="2">The sequence shown here is derived from an EMBL/GenBank/DDBJ whole genome shotgun (WGS) entry which is preliminary data.</text>
</comment>
<keyword evidence="3" id="KW-1185">Reference proteome</keyword>
<dbReference type="CDD" id="cd00257">
    <property type="entry name" value="beta-trefoil_FSCN-like"/>
    <property type="match status" value="1"/>
</dbReference>
<dbReference type="EMBL" id="JAVYJV010000021">
    <property type="protein sequence ID" value="KAK4342856.1"/>
    <property type="molecule type" value="Genomic_DNA"/>
</dbReference>
<dbReference type="Proteomes" id="UP001291623">
    <property type="component" value="Unassembled WGS sequence"/>
</dbReference>
<evidence type="ECO:0000313" key="2">
    <source>
        <dbReference type="EMBL" id="KAK4342856.1"/>
    </source>
</evidence>
<gene>
    <name evidence="2" type="ORF">RND71_038672</name>
</gene>
<feature type="domain" description="DUF7910" evidence="1">
    <location>
        <begin position="1"/>
        <end position="75"/>
    </location>
</feature>
<dbReference type="InterPro" id="IPR057232">
    <property type="entry name" value="DUF7910"/>
</dbReference>
<sequence length="109" mass="11869">MKVFNKQFVGTSNEGSNAVAVATTPGDTETFQIIRNPDDLSKVRLKASNGQFLQAKSGSSVTIDYQGSADWKYNIKVIIDLHAVPGSIVELEMDPQSGEIPRSKKQLKS</sequence>
<dbReference type="PANTHER" id="PTHR10551">
    <property type="entry name" value="FASCIN"/>
    <property type="match status" value="1"/>
</dbReference>
<proteinExistence type="predicted"/>
<evidence type="ECO:0000313" key="3">
    <source>
        <dbReference type="Proteomes" id="UP001291623"/>
    </source>
</evidence>
<dbReference type="GO" id="GO:0007163">
    <property type="term" value="P:establishment or maintenance of cell polarity"/>
    <property type="evidence" value="ECO:0007669"/>
    <property type="project" value="TreeGrafter"/>
</dbReference>
<dbReference type="PANTHER" id="PTHR10551:SF13">
    <property type="entry name" value="GLUCAN 1,3-BETA-GLUCOSIDASE ARB_04467-RELATED"/>
    <property type="match status" value="1"/>
</dbReference>
<dbReference type="Gene3D" id="2.80.10.50">
    <property type="match status" value="1"/>
</dbReference>
<name>A0AAE1R0T0_9SOLA</name>
<dbReference type="AlphaFoldDB" id="A0AAE1R0T0"/>
<reference evidence="2" key="1">
    <citation type="submission" date="2023-12" db="EMBL/GenBank/DDBJ databases">
        <title>Genome assembly of Anisodus tanguticus.</title>
        <authorList>
            <person name="Wang Y.-J."/>
        </authorList>
    </citation>
    <scope>NUCLEOTIDE SEQUENCE</scope>
    <source>
        <strain evidence="2">KB-2021</strain>
        <tissue evidence="2">Leaf</tissue>
    </source>
</reference>
<accession>A0AAE1R0T0</accession>
<dbReference type="SUPFAM" id="SSF50405">
    <property type="entry name" value="Actin-crosslinking proteins"/>
    <property type="match status" value="1"/>
</dbReference>
<dbReference type="GO" id="GO:0051015">
    <property type="term" value="F:actin filament binding"/>
    <property type="evidence" value="ECO:0007669"/>
    <property type="project" value="InterPro"/>
</dbReference>
<evidence type="ECO:0000259" key="1">
    <source>
        <dbReference type="Pfam" id="PF25490"/>
    </source>
</evidence>